<proteinExistence type="predicted"/>
<dbReference type="EMBL" id="HACA01027869">
    <property type="protein sequence ID" value="CDW45230.1"/>
    <property type="molecule type" value="Transcribed_RNA"/>
</dbReference>
<protein>
    <submittedName>
        <fullName evidence="1">Uncharacterized protein</fullName>
    </submittedName>
</protein>
<accession>A0A0K2V4H6</accession>
<sequence length="48" mass="5518">TPFISFPSHRSKINGKRKRLSLFRSIFETGDILIGVSIRDLTHFVNTD</sequence>
<reference evidence="1" key="1">
    <citation type="submission" date="2014-05" db="EMBL/GenBank/DDBJ databases">
        <authorList>
            <person name="Chronopoulou M."/>
        </authorList>
    </citation>
    <scope>NUCLEOTIDE SEQUENCE</scope>
    <source>
        <tissue evidence="1">Whole organism</tissue>
    </source>
</reference>
<feature type="non-terminal residue" evidence="1">
    <location>
        <position position="1"/>
    </location>
</feature>
<organism evidence="1">
    <name type="scientific">Lepeophtheirus salmonis</name>
    <name type="common">Salmon louse</name>
    <name type="synonym">Caligus salmonis</name>
    <dbReference type="NCBI Taxonomy" id="72036"/>
    <lineage>
        <taxon>Eukaryota</taxon>
        <taxon>Metazoa</taxon>
        <taxon>Ecdysozoa</taxon>
        <taxon>Arthropoda</taxon>
        <taxon>Crustacea</taxon>
        <taxon>Multicrustacea</taxon>
        <taxon>Hexanauplia</taxon>
        <taxon>Copepoda</taxon>
        <taxon>Siphonostomatoida</taxon>
        <taxon>Caligidae</taxon>
        <taxon>Lepeophtheirus</taxon>
    </lineage>
</organism>
<name>A0A0K2V4H6_LEPSM</name>
<evidence type="ECO:0000313" key="1">
    <source>
        <dbReference type="EMBL" id="CDW45230.1"/>
    </source>
</evidence>
<dbReference type="AlphaFoldDB" id="A0A0K2V4H6"/>